<dbReference type="SMART" id="SM00744">
    <property type="entry name" value="RINGv"/>
    <property type="match status" value="1"/>
</dbReference>
<dbReference type="InterPro" id="IPR011016">
    <property type="entry name" value="Znf_RING-CH"/>
</dbReference>
<feature type="non-terminal residue" evidence="7">
    <location>
        <position position="1"/>
    </location>
</feature>
<feature type="transmembrane region" description="Helical" evidence="5">
    <location>
        <begin position="198"/>
        <end position="219"/>
    </location>
</feature>
<name>A0A9P4HZ39_9PEZI</name>
<dbReference type="Proteomes" id="UP000799776">
    <property type="component" value="Unassembled WGS sequence"/>
</dbReference>
<feature type="non-terminal residue" evidence="7">
    <location>
        <position position="300"/>
    </location>
</feature>
<dbReference type="PROSITE" id="PS51292">
    <property type="entry name" value="ZF_RING_CH"/>
    <property type="match status" value="1"/>
</dbReference>
<dbReference type="AlphaFoldDB" id="A0A9P4HZ39"/>
<evidence type="ECO:0000256" key="4">
    <source>
        <dbReference type="SAM" id="MobiDB-lite"/>
    </source>
</evidence>
<feature type="domain" description="RING-CH-type" evidence="6">
    <location>
        <begin position="38"/>
        <end position="129"/>
    </location>
</feature>
<evidence type="ECO:0000259" key="6">
    <source>
        <dbReference type="PROSITE" id="PS51292"/>
    </source>
</evidence>
<evidence type="ECO:0000313" key="7">
    <source>
        <dbReference type="EMBL" id="KAF2089775.1"/>
    </source>
</evidence>
<dbReference type="InterPro" id="IPR013083">
    <property type="entry name" value="Znf_RING/FYVE/PHD"/>
</dbReference>
<comment type="caution">
    <text evidence="7">The sequence shown here is derived from an EMBL/GenBank/DDBJ whole genome shotgun (WGS) entry which is preliminary data.</text>
</comment>
<keyword evidence="8" id="KW-1185">Reference proteome</keyword>
<proteinExistence type="predicted"/>
<gene>
    <name evidence="7" type="ORF">K490DRAFT_5556</name>
</gene>
<dbReference type="GO" id="GO:0008270">
    <property type="term" value="F:zinc ion binding"/>
    <property type="evidence" value="ECO:0007669"/>
    <property type="project" value="UniProtKB-KW"/>
</dbReference>
<protein>
    <recommendedName>
        <fullName evidence="6">RING-CH-type domain-containing protein</fullName>
    </recommendedName>
</protein>
<accession>A0A9P4HZ39</accession>
<feature type="transmembrane region" description="Helical" evidence="5">
    <location>
        <begin position="246"/>
        <end position="266"/>
    </location>
</feature>
<dbReference type="SUPFAM" id="SSF57850">
    <property type="entry name" value="RING/U-box"/>
    <property type="match status" value="1"/>
</dbReference>
<sequence>VWDWEEVNTADASESAQPPTQETTSGQGGDNPERPKARRFYRPRTCRICLETVLPTYHPPPENLPGFFHAGPSVTYDSEEGRLIRPCKCKGSSRYVHENCLQAWRHADPGYGRRNYWQCPTCGFRYRLERMNWGRIISSTAAQLVLTVSIFLMVTFMLGFVADPIINLYLDPLGTVVPFAAEDDYAYSRAADELDDGWLFHFLKGFAGLGILSFAKFLLTNPLRWMNFRIGGGGTVRTGNTGRDRLSNISWVVVAIGVATFLYGVYKAVRAWSRRTLEKAGERVVDVQGEDDDDEEDQAA</sequence>
<keyword evidence="5" id="KW-0812">Transmembrane</keyword>
<keyword evidence="5" id="KW-0472">Membrane</keyword>
<evidence type="ECO:0000256" key="2">
    <source>
        <dbReference type="ARBA" id="ARBA00022771"/>
    </source>
</evidence>
<dbReference type="PANTHER" id="PTHR46347">
    <property type="entry name" value="RING/FYVE/PHD ZINC FINGER SUPERFAMILY PROTEIN"/>
    <property type="match status" value="1"/>
</dbReference>
<dbReference type="CDD" id="cd16495">
    <property type="entry name" value="RING_CH-C4HC3_MARCH"/>
    <property type="match status" value="1"/>
</dbReference>
<keyword evidence="3" id="KW-0862">Zinc</keyword>
<evidence type="ECO:0000256" key="5">
    <source>
        <dbReference type="SAM" id="Phobius"/>
    </source>
</evidence>
<evidence type="ECO:0000256" key="3">
    <source>
        <dbReference type="ARBA" id="ARBA00022833"/>
    </source>
</evidence>
<feature type="transmembrane region" description="Helical" evidence="5">
    <location>
        <begin position="136"/>
        <end position="162"/>
    </location>
</feature>
<organism evidence="7 8">
    <name type="scientific">Saccharata proteae CBS 121410</name>
    <dbReference type="NCBI Taxonomy" id="1314787"/>
    <lineage>
        <taxon>Eukaryota</taxon>
        <taxon>Fungi</taxon>
        <taxon>Dikarya</taxon>
        <taxon>Ascomycota</taxon>
        <taxon>Pezizomycotina</taxon>
        <taxon>Dothideomycetes</taxon>
        <taxon>Dothideomycetes incertae sedis</taxon>
        <taxon>Botryosphaeriales</taxon>
        <taxon>Saccharataceae</taxon>
        <taxon>Saccharata</taxon>
    </lineage>
</organism>
<dbReference type="EMBL" id="ML978713">
    <property type="protein sequence ID" value="KAF2089775.1"/>
    <property type="molecule type" value="Genomic_DNA"/>
</dbReference>
<dbReference type="Gene3D" id="3.30.40.10">
    <property type="entry name" value="Zinc/RING finger domain, C3HC4 (zinc finger)"/>
    <property type="match status" value="1"/>
</dbReference>
<keyword evidence="5" id="KW-1133">Transmembrane helix</keyword>
<keyword evidence="1" id="KW-0479">Metal-binding</keyword>
<evidence type="ECO:0000256" key="1">
    <source>
        <dbReference type="ARBA" id="ARBA00022723"/>
    </source>
</evidence>
<evidence type="ECO:0000313" key="8">
    <source>
        <dbReference type="Proteomes" id="UP000799776"/>
    </source>
</evidence>
<dbReference type="OrthoDB" id="264354at2759"/>
<feature type="compositionally biased region" description="Polar residues" evidence="4">
    <location>
        <begin position="10"/>
        <end position="25"/>
    </location>
</feature>
<keyword evidence="2" id="KW-0863">Zinc-finger</keyword>
<dbReference type="PANTHER" id="PTHR46347:SF1">
    <property type="entry name" value="RING_FYVE_PHD ZINC FINGER SUPERFAMILY PROTEIN"/>
    <property type="match status" value="1"/>
</dbReference>
<reference evidence="7" key="1">
    <citation type="journal article" date="2020" name="Stud. Mycol.">
        <title>101 Dothideomycetes genomes: a test case for predicting lifestyles and emergence of pathogens.</title>
        <authorList>
            <person name="Haridas S."/>
            <person name="Albert R."/>
            <person name="Binder M."/>
            <person name="Bloem J."/>
            <person name="Labutti K."/>
            <person name="Salamov A."/>
            <person name="Andreopoulos B."/>
            <person name="Baker S."/>
            <person name="Barry K."/>
            <person name="Bills G."/>
            <person name="Bluhm B."/>
            <person name="Cannon C."/>
            <person name="Castanera R."/>
            <person name="Culley D."/>
            <person name="Daum C."/>
            <person name="Ezra D."/>
            <person name="Gonzalez J."/>
            <person name="Henrissat B."/>
            <person name="Kuo A."/>
            <person name="Liang C."/>
            <person name="Lipzen A."/>
            <person name="Lutzoni F."/>
            <person name="Magnuson J."/>
            <person name="Mondo S."/>
            <person name="Nolan M."/>
            <person name="Ohm R."/>
            <person name="Pangilinan J."/>
            <person name="Park H.-J."/>
            <person name="Ramirez L."/>
            <person name="Alfaro M."/>
            <person name="Sun H."/>
            <person name="Tritt A."/>
            <person name="Yoshinaga Y."/>
            <person name="Zwiers L.-H."/>
            <person name="Turgeon B."/>
            <person name="Goodwin S."/>
            <person name="Spatafora J."/>
            <person name="Crous P."/>
            <person name="Grigoriev I."/>
        </authorList>
    </citation>
    <scope>NUCLEOTIDE SEQUENCE</scope>
    <source>
        <strain evidence="7">CBS 121410</strain>
    </source>
</reference>
<dbReference type="Pfam" id="PF12906">
    <property type="entry name" value="RINGv"/>
    <property type="match status" value="1"/>
</dbReference>
<feature type="region of interest" description="Disordered" evidence="4">
    <location>
        <begin position="1"/>
        <end position="37"/>
    </location>
</feature>